<evidence type="ECO:0000313" key="4">
    <source>
        <dbReference type="Proteomes" id="UP001642464"/>
    </source>
</evidence>
<feature type="repeat" description="PPR" evidence="2">
    <location>
        <begin position="44"/>
        <end position="78"/>
    </location>
</feature>
<dbReference type="PROSITE" id="PS51257">
    <property type="entry name" value="PROKAR_LIPOPROTEIN"/>
    <property type="match status" value="1"/>
</dbReference>
<dbReference type="EMBL" id="CAXAMM010037557">
    <property type="protein sequence ID" value="CAK9077314.1"/>
    <property type="molecule type" value="Genomic_DNA"/>
</dbReference>
<reference evidence="3 4" key="1">
    <citation type="submission" date="2024-02" db="EMBL/GenBank/DDBJ databases">
        <authorList>
            <person name="Chen Y."/>
            <person name="Shah S."/>
            <person name="Dougan E. K."/>
            <person name="Thang M."/>
            <person name="Chan C."/>
        </authorList>
    </citation>
    <scope>NUCLEOTIDE SEQUENCE [LARGE SCALE GENOMIC DNA]</scope>
</reference>
<accession>A0ABP0PQP0</accession>
<dbReference type="Gene3D" id="1.25.40.10">
    <property type="entry name" value="Tetratricopeptide repeat domain"/>
    <property type="match status" value="1"/>
</dbReference>
<dbReference type="InterPro" id="IPR011990">
    <property type="entry name" value="TPR-like_helical_dom_sf"/>
</dbReference>
<dbReference type="InterPro" id="IPR002885">
    <property type="entry name" value="PPR_rpt"/>
</dbReference>
<feature type="repeat" description="PPR" evidence="2">
    <location>
        <begin position="79"/>
        <end position="113"/>
    </location>
</feature>
<dbReference type="PROSITE" id="PS51375">
    <property type="entry name" value="PPR"/>
    <property type="match status" value="3"/>
</dbReference>
<evidence type="ECO:0000256" key="2">
    <source>
        <dbReference type="PROSITE-ProRule" id="PRU00708"/>
    </source>
</evidence>
<evidence type="ECO:0000313" key="3">
    <source>
        <dbReference type="EMBL" id="CAK9077314.1"/>
    </source>
</evidence>
<dbReference type="Proteomes" id="UP001642464">
    <property type="component" value="Unassembled WGS sequence"/>
</dbReference>
<proteinExistence type="predicted"/>
<dbReference type="PANTHER" id="PTHR47447:SF17">
    <property type="entry name" value="OS12G0638900 PROTEIN"/>
    <property type="match status" value="1"/>
</dbReference>
<name>A0ABP0PQP0_9DINO</name>
<comment type="caution">
    <text evidence="3">The sequence shown here is derived from an EMBL/GenBank/DDBJ whole genome shotgun (WGS) entry which is preliminary data.</text>
</comment>
<protein>
    <submittedName>
        <fullName evidence="3">Chloroplastic</fullName>
    </submittedName>
</protein>
<keyword evidence="4" id="KW-1185">Reference proteome</keyword>
<dbReference type="PANTHER" id="PTHR47447">
    <property type="entry name" value="OS03G0856100 PROTEIN"/>
    <property type="match status" value="1"/>
</dbReference>
<organism evidence="3 4">
    <name type="scientific">Durusdinium trenchii</name>
    <dbReference type="NCBI Taxonomy" id="1381693"/>
    <lineage>
        <taxon>Eukaryota</taxon>
        <taxon>Sar</taxon>
        <taxon>Alveolata</taxon>
        <taxon>Dinophyceae</taxon>
        <taxon>Suessiales</taxon>
        <taxon>Symbiodiniaceae</taxon>
        <taxon>Durusdinium</taxon>
    </lineage>
</organism>
<dbReference type="Pfam" id="PF13041">
    <property type="entry name" value="PPR_2"/>
    <property type="match status" value="2"/>
</dbReference>
<keyword evidence="1" id="KW-0677">Repeat</keyword>
<sequence length="230" mass="25381">MPQAKVQPNVISFNSAISACEKGGEWQQALELFYALLKAKVQPDVISYSAAISACEKGGQWQQALKLFDAMPQAKVQPDVISFNSTISACEKGSQWQHALRLFEAMSKQNVSPNLVTYNALLQSAAVHSGEIGRQLFLQCNLQVVRTLRACGSSKIDLHDLSEGTDLLALRYWLSNAVARDLESSDPLTCIIITGYGKSRKDWDTTDVRLAALNFFQRLGLNAFPFPQNP</sequence>
<evidence type="ECO:0000256" key="1">
    <source>
        <dbReference type="ARBA" id="ARBA00022737"/>
    </source>
</evidence>
<gene>
    <name evidence="3" type="ORF">SCF082_LOCUS37108</name>
</gene>
<dbReference type="NCBIfam" id="TIGR00756">
    <property type="entry name" value="PPR"/>
    <property type="match status" value="3"/>
</dbReference>
<feature type="repeat" description="PPR" evidence="2">
    <location>
        <begin position="9"/>
        <end position="43"/>
    </location>
</feature>